<organism evidence="1 2">
    <name type="scientific">Cylindrospermum stagnale PCC 7417</name>
    <dbReference type="NCBI Taxonomy" id="56107"/>
    <lineage>
        <taxon>Bacteria</taxon>
        <taxon>Bacillati</taxon>
        <taxon>Cyanobacteriota</taxon>
        <taxon>Cyanophyceae</taxon>
        <taxon>Nostocales</taxon>
        <taxon>Nostocaceae</taxon>
        <taxon>Cylindrospermum</taxon>
    </lineage>
</organism>
<name>K9WQU1_9NOST</name>
<accession>K9WQU1</accession>
<dbReference type="KEGG" id="csg:Cylst_0405"/>
<reference evidence="1 2" key="1">
    <citation type="submission" date="2012-06" db="EMBL/GenBank/DDBJ databases">
        <title>Finished chromosome of genome of Cylindrospermum stagnale PCC 7417.</title>
        <authorList>
            <consortium name="US DOE Joint Genome Institute"/>
            <person name="Gugger M."/>
            <person name="Coursin T."/>
            <person name="Rippka R."/>
            <person name="Tandeau De Marsac N."/>
            <person name="Huntemann M."/>
            <person name="Wei C.-L."/>
            <person name="Han J."/>
            <person name="Detter J.C."/>
            <person name="Han C."/>
            <person name="Tapia R."/>
            <person name="Chen A."/>
            <person name="Kyrpides N."/>
            <person name="Mavromatis K."/>
            <person name="Markowitz V."/>
            <person name="Szeto E."/>
            <person name="Ivanova N."/>
            <person name="Pagani I."/>
            <person name="Pati A."/>
            <person name="Goodwin L."/>
            <person name="Nordberg H.P."/>
            <person name="Cantor M.N."/>
            <person name="Hua S.X."/>
            <person name="Woyke T."/>
            <person name="Kerfeld C.A."/>
        </authorList>
    </citation>
    <scope>NUCLEOTIDE SEQUENCE [LARGE SCALE GENOMIC DNA]</scope>
    <source>
        <strain evidence="1 2">PCC 7417</strain>
    </source>
</reference>
<sequence length="70" mass="7793">MDSPLKGGNLGGGEGKGKAFITLKGSKIQSLSPTRREVWKEVILHPKRNPPPRCFVKVLTVGFRMLAWFE</sequence>
<proteinExistence type="predicted"/>
<evidence type="ECO:0000313" key="1">
    <source>
        <dbReference type="EMBL" id="AFZ22755.1"/>
    </source>
</evidence>
<protein>
    <submittedName>
        <fullName evidence="1">Uncharacterized protein</fullName>
    </submittedName>
</protein>
<keyword evidence="2" id="KW-1185">Reference proteome</keyword>
<dbReference type="EMBL" id="CP003642">
    <property type="protein sequence ID" value="AFZ22755.1"/>
    <property type="molecule type" value="Genomic_DNA"/>
</dbReference>
<dbReference type="AlphaFoldDB" id="K9WQU1"/>
<dbReference type="HOGENOM" id="CLU_2751061_0_0_3"/>
<evidence type="ECO:0000313" key="2">
    <source>
        <dbReference type="Proteomes" id="UP000010475"/>
    </source>
</evidence>
<gene>
    <name evidence="1" type="ORF">Cylst_0405</name>
</gene>
<dbReference type="Proteomes" id="UP000010475">
    <property type="component" value="Chromosome"/>
</dbReference>